<evidence type="ECO:0000259" key="3">
    <source>
        <dbReference type="Pfam" id="PF16344"/>
    </source>
</evidence>
<accession>A0AA37SP26</accession>
<evidence type="ECO:0000256" key="1">
    <source>
        <dbReference type="SAM" id="Phobius"/>
    </source>
</evidence>
<proteinExistence type="predicted"/>
<evidence type="ECO:0000259" key="2">
    <source>
        <dbReference type="Pfam" id="PF04773"/>
    </source>
</evidence>
<dbReference type="InterPro" id="IPR006860">
    <property type="entry name" value="FecR"/>
</dbReference>
<dbReference type="Pfam" id="PF04773">
    <property type="entry name" value="FecR"/>
    <property type="match status" value="1"/>
</dbReference>
<dbReference type="Proteomes" id="UP001156666">
    <property type="component" value="Unassembled WGS sequence"/>
</dbReference>
<dbReference type="InterPro" id="IPR012373">
    <property type="entry name" value="Ferrdict_sens_TM"/>
</dbReference>
<evidence type="ECO:0000313" key="5">
    <source>
        <dbReference type="Proteomes" id="UP001156666"/>
    </source>
</evidence>
<organism evidence="4 5">
    <name type="scientific">Portibacter lacus</name>
    <dbReference type="NCBI Taxonomy" id="1099794"/>
    <lineage>
        <taxon>Bacteria</taxon>
        <taxon>Pseudomonadati</taxon>
        <taxon>Bacteroidota</taxon>
        <taxon>Saprospiria</taxon>
        <taxon>Saprospirales</taxon>
        <taxon>Haliscomenobacteraceae</taxon>
        <taxon>Portibacter</taxon>
    </lineage>
</organism>
<dbReference type="AlphaFoldDB" id="A0AA37SP26"/>
<keyword evidence="1" id="KW-0812">Transmembrane</keyword>
<dbReference type="PANTHER" id="PTHR30273">
    <property type="entry name" value="PERIPLASMIC SIGNAL SENSOR AND SIGMA FACTOR ACTIVATOR FECR-RELATED"/>
    <property type="match status" value="1"/>
</dbReference>
<feature type="transmembrane region" description="Helical" evidence="1">
    <location>
        <begin position="81"/>
        <end position="102"/>
    </location>
</feature>
<dbReference type="Pfam" id="PF16344">
    <property type="entry name" value="FecR_C"/>
    <property type="match status" value="1"/>
</dbReference>
<dbReference type="GO" id="GO:0016989">
    <property type="term" value="F:sigma factor antagonist activity"/>
    <property type="evidence" value="ECO:0007669"/>
    <property type="project" value="TreeGrafter"/>
</dbReference>
<dbReference type="EMBL" id="BSOH01000015">
    <property type="protein sequence ID" value="GLR18196.1"/>
    <property type="molecule type" value="Genomic_DNA"/>
</dbReference>
<gene>
    <name evidence="4" type="ORF">GCM10007940_28110</name>
</gene>
<dbReference type="PANTHER" id="PTHR30273:SF2">
    <property type="entry name" value="PROTEIN FECR"/>
    <property type="match status" value="1"/>
</dbReference>
<dbReference type="InterPro" id="IPR032508">
    <property type="entry name" value="FecR_C"/>
</dbReference>
<evidence type="ECO:0000313" key="4">
    <source>
        <dbReference type="EMBL" id="GLR18196.1"/>
    </source>
</evidence>
<keyword evidence="1" id="KW-1133">Transmembrane helix</keyword>
<dbReference type="RefSeq" id="WP_235294374.1">
    <property type="nucleotide sequence ID" value="NZ_BSOH01000015.1"/>
</dbReference>
<feature type="domain" description="Protein FecR C-terminal" evidence="3">
    <location>
        <begin position="243"/>
        <end position="309"/>
    </location>
</feature>
<sequence length="311" mass="35797">MLRKKHFIRKNSTAEEIAAKEDFQEYCQGSPRSSVKKWEYIIKRYPHLQDEIMDAKFLVMMFTPKSKVTQPSLLKRKIYPLLKICAVFVFALGTVAVFNQYLKEDYPMITKEATFQNLEVHLSDLTQVHLRKGGTITYKESWSGSKKRELWLTGEAYFEVTKSKPFIVNLPNGSITVLGTKFLVKSDSIYTRVILEEGKINFKNNDRTFEMAPGDLLTLSNGQVAMQSNNDIQIFDSWMKNSLAFKNMPLQEVINTINNSYELDVSLGNPKLKDRKITTTINQNDPLLLLNAIAEIYNIRLIHQNGKIVLK</sequence>
<protein>
    <submittedName>
        <fullName evidence="4">Anti-sigma factor</fullName>
    </submittedName>
</protein>
<name>A0AA37SP26_9BACT</name>
<reference evidence="4" key="2">
    <citation type="submission" date="2023-01" db="EMBL/GenBank/DDBJ databases">
        <title>Draft genome sequence of Portibacter lacus strain NBRC 108769.</title>
        <authorList>
            <person name="Sun Q."/>
            <person name="Mori K."/>
        </authorList>
    </citation>
    <scope>NUCLEOTIDE SEQUENCE</scope>
    <source>
        <strain evidence="4">NBRC 108769</strain>
    </source>
</reference>
<reference evidence="4" key="1">
    <citation type="journal article" date="2014" name="Int. J. Syst. Evol. Microbiol.">
        <title>Complete genome sequence of Corynebacterium casei LMG S-19264T (=DSM 44701T), isolated from a smear-ripened cheese.</title>
        <authorList>
            <consortium name="US DOE Joint Genome Institute (JGI-PGF)"/>
            <person name="Walter F."/>
            <person name="Albersmeier A."/>
            <person name="Kalinowski J."/>
            <person name="Ruckert C."/>
        </authorList>
    </citation>
    <scope>NUCLEOTIDE SEQUENCE</scope>
    <source>
        <strain evidence="4">NBRC 108769</strain>
    </source>
</reference>
<keyword evidence="1" id="KW-0472">Membrane</keyword>
<dbReference type="Gene3D" id="3.55.50.30">
    <property type="match status" value="1"/>
</dbReference>
<dbReference type="Gene3D" id="2.60.120.1440">
    <property type="match status" value="1"/>
</dbReference>
<comment type="caution">
    <text evidence="4">The sequence shown here is derived from an EMBL/GenBank/DDBJ whole genome shotgun (WGS) entry which is preliminary data.</text>
</comment>
<keyword evidence="5" id="KW-1185">Reference proteome</keyword>
<feature type="domain" description="FecR protein" evidence="2">
    <location>
        <begin position="117"/>
        <end position="200"/>
    </location>
</feature>
<dbReference type="PIRSF" id="PIRSF018266">
    <property type="entry name" value="FecR"/>
    <property type="match status" value="1"/>
</dbReference>